<keyword evidence="2" id="KW-1133">Transmembrane helix</keyword>
<dbReference type="InterPro" id="IPR035986">
    <property type="entry name" value="PKD_dom_sf"/>
</dbReference>
<accession>A0A2M7BUK2</accession>
<dbReference type="InterPro" id="IPR022409">
    <property type="entry name" value="PKD/Chitinase_dom"/>
</dbReference>
<dbReference type="EMBL" id="PEUX01000033">
    <property type="protein sequence ID" value="PIV10240.1"/>
    <property type="molecule type" value="Genomic_DNA"/>
</dbReference>
<evidence type="ECO:0000313" key="5">
    <source>
        <dbReference type="EMBL" id="PIV10240.1"/>
    </source>
</evidence>
<feature type="transmembrane region" description="Helical" evidence="2">
    <location>
        <begin position="520"/>
        <end position="539"/>
    </location>
</feature>
<keyword evidence="2" id="KW-0472">Membrane</keyword>
<sequence>MKEKIKISCFRIKAAFGLLAIGGFFIWPNFIFGAGHGVVINEIMYDLPGADSGREWIEILNISDSEIDLTGWKFNDGSNHTLNEPPKNGGQGSFRISTGEYAILAGDATTFLIDHPGFSGTVIDTVMALKNTSATLKIFDPESNEIDSITYESTWGADGNGKTLEKIIPQDPSIKNNWQESAPDGGTPGAFNSSAQETPREEEPPRGEEPATEDSTPTTTVNRPPVAEAGSDIATLVNREIFFDASQSYDPDNDSLIYFWNFGDGATDTKKQAGHIYLYPGQYIVSLLIDDGEFSDLDIITVNIYSPSVIISEFMPNPIGKDKSNEWIELFNQSEQIANLTNWQLGSQAKNNSLFVFPANSFIAPKQFLVIQQSISQIALNNNADQICLFYPNGSLAAEISYQGEAKEGLAVAFDGQDYFWTSAPTPGAANIISLISPKEEGGNFSADNFQATAQEKQEKPEILAQTDLDQSQTFLSLNQPSRAETPQLAQPAGESAFQFASQQAAALGQTSQSIQKANLILILSIIISGSLLISWLLIRLKKKLSH</sequence>
<evidence type="ECO:0000259" key="4">
    <source>
        <dbReference type="PROSITE" id="PS51841"/>
    </source>
</evidence>
<dbReference type="Pfam" id="PF18911">
    <property type="entry name" value="PKD_4"/>
    <property type="match status" value="1"/>
</dbReference>
<dbReference type="CDD" id="cd00146">
    <property type="entry name" value="PKD"/>
    <property type="match status" value="1"/>
</dbReference>
<dbReference type="SUPFAM" id="SSF74853">
    <property type="entry name" value="Lamin A/C globular tail domain"/>
    <property type="match status" value="2"/>
</dbReference>
<dbReference type="Proteomes" id="UP000229894">
    <property type="component" value="Unassembled WGS sequence"/>
</dbReference>
<dbReference type="InterPro" id="IPR000601">
    <property type="entry name" value="PKD_dom"/>
</dbReference>
<dbReference type="InterPro" id="IPR001322">
    <property type="entry name" value="Lamin_tail_dom"/>
</dbReference>
<evidence type="ECO:0000256" key="1">
    <source>
        <dbReference type="SAM" id="MobiDB-lite"/>
    </source>
</evidence>
<dbReference type="InterPro" id="IPR036415">
    <property type="entry name" value="Lamin_tail_dom_sf"/>
</dbReference>
<proteinExistence type="predicted"/>
<dbReference type="PROSITE" id="PS50093">
    <property type="entry name" value="PKD"/>
    <property type="match status" value="1"/>
</dbReference>
<reference evidence="6" key="1">
    <citation type="submission" date="2017-09" db="EMBL/GenBank/DDBJ databases">
        <title>Depth-based differentiation of microbial function through sediment-hosted aquifers and enrichment of novel symbionts in the deep terrestrial subsurface.</title>
        <authorList>
            <person name="Probst A.J."/>
            <person name="Ladd B."/>
            <person name="Jarett J.K."/>
            <person name="Geller-Mcgrath D.E."/>
            <person name="Sieber C.M.K."/>
            <person name="Emerson J.B."/>
            <person name="Anantharaman K."/>
            <person name="Thomas B.C."/>
            <person name="Malmstrom R."/>
            <person name="Stieglmeier M."/>
            <person name="Klingl A."/>
            <person name="Woyke T."/>
            <person name="Ryan C.M."/>
            <person name="Banfield J.F."/>
        </authorList>
    </citation>
    <scope>NUCLEOTIDE SEQUENCE [LARGE SCALE GENOMIC DNA]</scope>
</reference>
<evidence type="ECO:0008006" key="7">
    <source>
        <dbReference type="Google" id="ProtNLM"/>
    </source>
</evidence>
<name>A0A2M7BUK2_9BACT</name>
<feature type="region of interest" description="Disordered" evidence="1">
    <location>
        <begin position="159"/>
        <end position="228"/>
    </location>
</feature>
<dbReference type="SMART" id="SM00089">
    <property type="entry name" value="PKD"/>
    <property type="match status" value="1"/>
</dbReference>
<dbReference type="Gene3D" id="2.60.40.10">
    <property type="entry name" value="Immunoglobulins"/>
    <property type="match status" value="1"/>
</dbReference>
<comment type="caution">
    <text evidence="5">The sequence shown here is derived from an EMBL/GenBank/DDBJ whole genome shotgun (WGS) entry which is preliminary data.</text>
</comment>
<organism evidence="5 6">
    <name type="scientific">Candidatus Portnoybacteria bacterium CG03_land_8_20_14_0_80_41_10</name>
    <dbReference type="NCBI Taxonomy" id="1974808"/>
    <lineage>
        <taxon>Bacteria</taxon>
        <taxon>Candidatus Portnoyibacteriota</taxon>
    </lineage>
</organism>
<evidence type="ECO:0000259" key="3">
    <source>
        <dbReference type="PROSITE" id="PS50093"/>
    </source>
</evidence>
<feature type="compositionally biased region" description="Basic and acidic residues" evidence="1">
    <location>
        <begin position="198"/>
        <end position="209"/>
    </location>
</feature>
<protein>
    <recommendedName>
        <fullName evidence="7">PKD domain-containing protein</fullName>
    </recommendedName>
</protein>
<dbReference type="InterPro" id="IPR013783">
    <property type="entry name" value="Ig-like_fold"/>
</dbReference>
<evidence type="ECO:0000256" key="2">
    <source>
        <dbReference type="SAM" id="Phobius"/>
    </source>
</evidence>
<dbReference type="Pfam" id="PF00932">
    <property type="entry name" value="LTD"/>
    <property type="match status" value="2"/>
</dbReference>
<feature type="domain" description="LTD" evidence="4">
    <location>
        <begin position="306"/>
        <end position="473"/>
    </location>
</feature>
<dbReference type="PROSITE" id="PS51841">
    <property type="entry name" value="LTD"/>
    <property type="match status" value="2"/>
</dbReference>
<evidence type="ECO:0000313" key="6">
    <source>
        <dbReference type="Proteomes" id="UP000229894"/>
    </source>
</evidence>
<dbReference type="Gene3D" id="2.60.40.1260">
    <property type="entry name" value="Lamin Tail domain"/>
    <property type="match status" value="1"/>
</dbReference>
<feature type="domain" description="LTD" evidence="4">
    <location>
        <begin position="35"/>
        <end position="153"/>
    </location>
</feature>
<feature type="domain" description="PKD" evidence="3">
    <location>
        <begin position="224"/>
        <end position="291"/>
    </location>
</feature>
<gene>
    <name evidence="5" type="ORF">COS49_01510</name>
</gene>
<dbReference type="SUPFAM" id="SSF49299">
    <property type="entry name" value="PKD domain"/>
    <property type="match status" value="1"/>
</dbReference>
<dbReference type="AlphaFoldDB" id="A0A2M7BUK2"/>
<keyword evidence="2" id="KW-0812">Transmembrane</keyword>